<dbReference type="Gene3D" id="1.10.10.10">
    <property type="entry name" value="Winged helix-like DNA-binding domain superfamily/Winged helix DNA-binding domain"/>
    <property type="match status" value="1"/>
</dbReference>
<dbReference type="InterPro" id="IPR039422">
    <property type="entry name" value="MarR/SlyA-like"/>
</dbReference>
<dbReference type="GO" id="GO:0003700">
    <property type="term" value="F:DNA-binding transcription factor activity"/>
    <property type="evidence" value="ECO:0007669"/>
    <property type="project" value="InterPro"/>
</dbReference>
<evidence type="ECO:0000313" key="2">
    <source>
        <dbReference type="EMBL" id="PTX42145.1"/>
    </source>
</evidence>
<proteinExistence type="predicted"/>
<feature type="domain" description="HTH marR-type" evidence="1">
    <location>
        <begin position="21"/>
        <end position="155"/>
    </location>
</feature>
<reference evidence="2 3" key="1">
    <citation type="submission" date="2018-04" db="EMBL/GenBank/DDBJ databases">
        <title>Genomic Encyclopedia of Archaeal and Bacterial Type Strains, Phase II (KMG-II): from individual species to whole genera.</title>
        <authorList>
            <person name="Goeker M."/>
        </authorList>
    </citation>
    <scope>NUCLEOTIDE SEQUENCE [LARGE SCALE GENOMIC DNA]</scope>
    <source>
        <strain evidence="2 3">DSM 23082</strain>
    </source>
</reference>
<comment type="caution">
    <text evidence="2">The sequence shown here is derived from an EMBL/GenBank/DDBJ whole genome shotgun (WGS) entry which is preliminary data.</text>
</comment>
<dbReference type="SMART" id="SM00347">
    <property type="entry name" value="HTH_MARR"/>
    <property type="match status" value="1"/>
</dbReference>
<dbReference type="Pfam" id="PF01047">
    <property type="entry name" value="MarR"/>
    <property type="match status" value="1"/>
</dbReference>
<keyword evidence="2" id="KW-0238">DNA-binding</keyword>
<dbReference type="PANTHER" id="PTHR33164">
    <property type="entry name" value="TRANSCRIPTIONAL REGULATOR, MARR FAMILY"/>
    <property type="match status" value="1"/>
</dbReference>
<dbReference type="Proteomes" id="UP000244174">
    <property type="component" value="Unassembled WGS sequence"/>
</dbReference>
<dbReference type="SUPFAM" id="SSF46785">
    <property type="entry name" value="Winged helix' DNA-binding domain"/>
    <property type="match status" value="1"/>
</dbReference>
<gene>
    <name evidence="2" type="ORF">C8P64_2562</name>
</gene>
<dbReference type="AlphaFoldDB" id="A0A2T6AEA0"/>
<name>A0A2T6AEA0_9FLAO</name>
<evidence type="ECO:0000313" key="3">
    <source>
        <dbReference type="Proteomes" id="UP000244174"/>
    </source>
</evidence>
<dbReference type="GO" id="GO:0006950">
    <property type="term" value="P:response to stress"/>
    <property type="evidence" value="ECO:0007669"/>
    <property type="project" value="TreeGrafter"/>
</dbReference>
<protein>
    <submittedName>
        <fullName evidence="2">DNA-binding MarR family transcriptional regulator</fullName>
    </submittedName>
</protein>
<dbReference type="InterPro" id="IPR000835">
    <property type="entry name" value="HTH_MarR-typ"/>
</dbReference>
<keyword evidence="3" id="KW-1185">Reference proteome</keyword>
<dbReference type="PANTHER" id="PTHR33164:SF43">
    <property type="entry name" value="HTH-TYPE TRANSCRIPTIONAL REPRESSOR YETL"/>
    <property type="match status" value="1"/>
</dbReference>
<dbReference type="PROSITE" id="PS50995">
    <property type="entry name" value="HTH_MARR_2"/>
    <property type="match status" value="1"/>
</dbReference>
<dbReference type="EMBL" id="QBKQ01000003">
    <property type="protein sequence ID" value="PTX42145.1"/>
    <property type="molecule type" value="Genomic_DNA"/>
</dbReference>
<dbReference type="GO" id="GO:0003677">
    <property type="term" value="F:DNA binding"/>
    <property type="evidence" value="ECO:0007669"/>
    <property type="project" value="UniProtKB-KW"/>
</dbReference>
<sequence length="155" mass="17799">MLFIQMKIEELLKTKDIMSPSKKLALNLIVTANHISDKIQEAIKPFGISSQQFNVLRILRGQKGKPANLSTIQERMVTKMSNTTRLVDKLVEKDLCERIICPSNRRKIEIRITENGLNLLEQIDPIIEKVENDFASKINEKELLSLNTKLNELRS</sequence>
<evidence type="ECO:0000259" key="1">
    <source>
        <dbReference type="PROSITE" id="PS50995"/>
    </source>
</evidence>
<dbReference type="InterPro" id="IPR036388">
    <property type="entry name" value="WH-like_DNA-bd_sf"/>
</dbReference>
<organism evidence="2 3">
    <name type="scientific">Christiangramia gaetbulicola</name>
    <dbReference type="NCBI Taxonomy" id="703340"/>
    <lineage>
        <taxon>Bacteria</taxon>
        <taxon>Pseudomonadati</taxon>
        <taxon>Bacteroidota</taxon>
        <taxon>Flavobacteriia</taxon>
        <taxon>Flavobacteriales</taxon>
        <taxon>Flavobacteriaceae</taxon>
        <taxon>Christiangramia</taxon>
    </lineage>
</organism>
<accession>A0A2T6AEA0</accession>
<dbReference type="InterPro" id="IPR036390">
    <property type="entry name" value="WH_DNA-bd_sf"/>
</dbReference>